<dbReference type="InterPro" id="IPR004839">
    <property type="entry name" value="Aminotransferase_I/II_large"/>
</dbReference>
<evidence type="ECO:0000259" key="4">
    <source>
        <dbReference type="Pfam" id="PF00155"/>
    </source>
</evidence>
<feature type="domain" description="Aminotransferase class I/classII large" evidence="4">
    <location>
        <begin position="17"/>
        <end position="345"/>
    </location>
</feature>
<evidence type="ECO:0000256" key="3">
    <source>
        <dbReference type="ARBA" id="ARBA00022898"/>
    </source>
</evidence>
<organism evidence="5 6">
    <name type="scientific">Clostridium fermenticellae</name>
    <dbReference type="NCBI Taxonomy" id="2068654"/>
    <lineage>
        <taxon>Bacteria</taxon>
        <taxon>Bacillati</taxon>
        <taxon>Bacillota</taxon>
        <taxon>Clostridia</taxon>
        <taxon>Eubacteriales</taxon>
        <taxon>Clostridiaceae</taxon>
        <taxon>Clostridium</taxon>
    </lineage>
</organism>
<dbReference type="EMBL" id="CP032416">
    <property type="protein sequence ID" value="AYD41041.1"/>
    <property type="molecule type" value="Genomic_DNA"/>
</dbReference>
<dbReference type="GO" id="GO:0030170">
    <property type="term" value="F:pyridoxal phosphate binding"/>
    <property type="evidence" value="ECO:0007669"/>
    <property type="project" value="InterPro"/>
</dbReference>
<keyword evidence="3" id="KW-0663">Pyridoxal phosphate</keyword>
<evidence type="ECO:0000313" key="6">
    <source>
        <dbReference type="Proteomes" id="UP000266301"/>
    </source>
</evidence>
<dbReference type="PANTHER" id="PTHR43643:SF3">
    <property type="entry name" value="HISTIDINOL-PHOSPHATE AMINOTRANSFERASE"/>
    <property type="match status" value="1"/>
</dbReference>
<dbReference type="Gene3D" id="3.40.640.10">
    <property type="entry name" value="Type I PLP-dependent aspartate aminotransferase-like (Major domain)"/>
    <property type="match status" value="1"/>
</dbReference>
<protein>
    <submittedName>
        <fullName evidence="5">Aminotransferase class I/II-fold pyridoxal phosphate-dependent enzyme</fullName>
    </submittedName>
</protein>
<dbReference type="PANTHER" id="PTHR43643">
    <property type="entry name" value="HISTIDINOL-PHOSPHATE AMINOTRANSFERASE 2"/>
    <property type="match status" value="1"/>
</dbReference>
<dbReference type="InterPro" id="IPR015421">
    <property type="entry name" value="PyrdxlP-dep_Trfase_major"/>
</dbReference>
<dbReference type="GO" id="GO:0008483">
    <property type="term" value="F:transaminase activity"/>
    <property type="evidence" value="ECO:0007669"/>
    <property type="project" value="UniProtKB-KW"/>
</dbReference>
<proteinExistence type="predicted"/>
<dbReference type="AlphaFoldDB" id="A0A386H5L5"/>
<dbReference type="RefSeq" id="WP_119973552.1">
    <property type="nucleotide sequence ID" value="NZ_CP032416.1"/>
</dbReference>
<dbReference type="InterPro" id="IPR050106">
    <property type="entry name" value="HistidinolP_aminotransfase"/>
</dbReference>
<accession>A0A386H5L5</accession>
<keyword evidence="2 5" id="KW-0808">Transferase</keyword>
<name>A0A386H5L5_9CLOT</name>
<evidence type="ECO:0000256" key="1">
    <source>
        <dbReference type="ARBA" id="ARBA00022576"/>
    </source>
</evidence>
<dbReference type="InterPro" id="IPR015422">
    <property type="entry name" value="PyrdxlP-dep_Trfase_small"/>
</dbReference>
<evidence type="ECO:0000256" key="2">
    <source>
        <dbReference type="ARBA" id="ARBA00022679"/>
    </source>
</evidence>
<keyword evidence="6" id="KW-1185">Reference proteome</keyword>
<dbReference type="OrthoDB" id="9813612at2"/>
<gene>
    <name evidence="5" type="ORF">D4Z93_11100</name>
</gene>
<keyword evidence="1 5" id="KW-0032">Aminotransferase</keyword>
<sequence length="355" mass="40680">MEHGGDIYTEGILKGKKILDFSSNINPLGVPLKFKNNINEALKSVQVYPDIKYRFLKKYIVNYVKNGICNENIVLGNGASEIIDQVIGRIKSICIPVPSFIEYEKNAVKWNCKISFSELKDDMSYNYEDIYSKMEFLDALIIGNPNNPSGGIIDVSKFVPILDFCESNNKKIIIDEAFIEFTAENGFDFTRLVKKYKCIFVIRAITKFFAMPGIRFGYGISGDIDFINSIKKSQNPWNVNCFAEIAVKYSLSDKDYITKSLKWISEERNFMITSLNNLDIIEKAYETYSNFILCKLKYIDCNKLYDICMKNYIAVRKCDNFRGLDNSFVRFAIKDRESNSRLINVLKGGTVKGVC</sequence>
<dbReference type="KEGG" id="cfer:D4Z93_11100"/>
<evidence type="ECO:0000313" key="5">
    <source>
        <dbReference type="EMBL" id="AYD41041.1"/>
    </source>
</evidence>
<dbReference type="CDD" id="cd00609">
    <property type="entry name" value="AAT_like"/>
    <property type="match status" value="1"/>
</dbReference>
<dbReference type="InterPro" id="IPR015424">
    <property type="entry name" value="PyrdxlP-dep_Trfase"/>
</dbReference>
<dbReference type="Gene3D" id="3.90.1150.10">
    <property type="entry name" value="Aspartate Aminotransferase, domain 1"/>
    <property type="match status" value="1"/>
</dbReference>
<dbReference type="SUPFAM" id="SSF53383">
    <property type="entry name" value="PLP-dependent transferases"/>
    <property type="match status" value="1"/>
</dbReference>
<reference evidence="5 6" key="1">
    <citation type="journal article" date="2019" name="Int. J. Syst. Evol. Microbiol.">
        <title>Clostridium fermenticellae sp. nov., isolated from the mud in a fermentation cellar for the production of the Chinese liquor, baijiu.</title>
        <authorList>
            <person name="Xu P.X."/>
            <person name="Chai L.J."/>
            <person name="Qiu T."/>
            <person name="Zhang X.J."/>
            <person name="Lu Z.M."/>
            <person name="Xiao C."/>
            <person name="Wang S.T."/>
            <person name="Shen C.H."/>
            <person name="Shi J.S."/>
            <person name="Xu Z.H."/>
        </authorList>
    </citation>
    <scope>NUCLEOTIDE SEQUENCE [LARGE SCALE GENOMIC DNA]</scope>
    <source>
        <strain evidence="5 6">JN500901</strain>
    </source>
</reference>
<dbReference type="Proteomes" id="UP000266301">
    <property type="component" value="Chromosome"/>
</dbReference>
<dbReference type="Pfam" id="PF00155">
    <property type="entry name" value="Aminotran_1_2"/>
    <property type="match status" value="1"/>
</dbReference>